<accession>A0A0A9FCW2</accession>
<reference evidence="1" key="1">
    <citation type="submission" date="2014-09" db="EMBL/GenBank/DDBJ databases">
        <authorList>
            <person name="Magalhaes I.L.F."/>
            <person name="Oliveira U."/>
            <person name="Santos F.R."/>
            <person name="Vidigal T.H.D.A."/>
            <person name="Brescovit A.D."/>
            <person name="Santos A.J."/>
        </authorList>
    </citation>
    <scope>NUCLEOTIDE SEQUENCE</scope>
    <source>
        <tissue evidence="1">Shoot tissue taken approximately 20 cm above the soil surface</tissue>
    </source>
</reference>
<organism evidence="1">
    <name type="scientific">Arundo donax</name>
    <name type="common">Giant reed</name>
    <name type="synonym">Donax arundinaceus</name>
    <dbReference type="NCBI Taxonomy" id="35708"/>
    <lineage>
        <taxon>Eukaryota</taxon>
        <taxon>Viridiplantae</taxon>
        <taxon>Streptophyta</taxon>
        <taxon>Embryophyta</taxon>
        <taxon>Tracheophyta</taxon>
        <taxon>Spermatophyta</taxon>
        <taxon>Magnoliopsida</taxon>
        <taxon>Liliopsida</taxon>
        <taxon>Poales</taxon>
        <taxon>Poaceae</taxon>
        <taxon>PACMAD clade</taxon>
        <taxon>Arundinoideae</taxon>
        <taxon>Arundineae</taxon>
        <taxon>Arundo</taxon>
    </lineage>
</organism>
<reference evidence="1" key="2">
    <citation type="journal article" date="2015" name="Data Brief">
        <title>Shoot transcriptome of the giant reed, Arundo donax.</title>
        <authorList>
            <person name="Barrero R.A."/>
            <person name="Guerrero F.D."/>
            <person name="Moolhuijzen P."/>
            <person name="Goolsby J.A."/>
            <person name="Tidwell J."/>
            <person name="Bellgard S.E."/>
            <person name="Bellgard M.I."/>
        </authorList>
    </citation>
    <scope>NUCLEOTIDE SEQUENCE</scope>
    <source>
        <tissue evidence="1">Shoot tissue taken approximately 20 cm above the soil surface</tissue>
    </source>
</reference>
<evidence type="ECO:0000313" key="1">
    <source>
        <dbReference type="EMBL" id="JAE09054.1"/>
    </source>
</evidence>
<sequence>MQVQFIEIILVHCKPYI</sequence>
<dbReference type="AlphaFoldDB" id="A0A0A9FCW2"/>
<name>A0A0A9FCW2_ARUDO</name>
<proteinExistence type="predicted"/>
<protein>
    <submittedName>
        <fullName evidence="1">Uncharacterized protein</fullName>
    </submittedName>
</protein>
<dbReference type="EMBL" id="GBRH01188842">
    <property type="protein sequence ID" value="JAE09054.1"/>
    <property type="molecule type" value="Transcribed_RNA"/>
</dbReference>